<dbReference type="EMBL" id="HM852564">
    <property type="protein sequence ID" value="AEK12128.1"/>
    <property type="molecule type" value="Genomic_DNA"/>
</dbReference>
<dbReference type="AlphaFoldDB" id="G0X1W9"/>
<organism evidence="2">
    <name type="scientific">Lactococcus garvieae</name>
    <dbReference type="NCBI Taxonomy" id="1363"/>
    <lineage>
        <taxon>Bacteria</taxon>
        <taxon>Bacillati</taxon>
        <taxon>Bacillota</taxon>
        <taxon>Bacilli</taxon>
        <taxon>Lactobacillales</taxon>
        <taxon>Streptococcaceae</taxon>
        <taxon>Lactococcus</taxon>
    </lineage>
</organism>
<feature type="non-terminal residue" evidence="2">
    <location>
        <position position="93"/>
    </location>
</feature>
<evidence type="ECO:0000256" key="1">
    <source>
        <dbReference type="SAM" id="MobiDB-lite"/>
    </source>
</evidence>
<accession>G0X1W9</accession>
<feature type="region of interest" description="Disordered" evidence="1">
    <location>
        <begin position="1"/>
        <end position="31"/>
    </location>
</feature>
<reference evidence="2" key="1">
    <citation type="journal article" date="2011" name="Microbiology">
        <title>Application of suppressive subtractive hybridization to the identification of genetic differences between two Lactococcus garvieae strains showing distinct differences in virulence for rainbow trout and mouse.</title>
        <authorList>
            <person name="Reimundo P."/>
            <person name="Rivas A.J."/>
            <person name="Osorio C.R."/>
            <person name="Mendez J."/>
            <person name="Perez-Pascual D."/>
            <person name="Navais R."/>
            <person name="Gomez E."/>
            <person name="Sotelo M."/>
            <person name="Lemos M.L."/>
            <person name="Guijarro J.A."/>
        </authorList>
    </citation>
    <scope>NUCLEOTIDE SEQUENCE</scope>
    <source>
        <strain evidence="2">HF</strain>
    </source>
</reference>
<feature type="compositionally biased region" description="Basic and acidic residues" evidence="1">
    <location>
        <begin position="1"/>
        <end position="21"/>
    </location>
</feature>
<protein>
    <submittedName>
        <fullName evidence="2">Uncharacterized protein</fullName>
    </submittedName>
</protein>
<name>G0X1W9_9LACT</name>
<proteinExistence type="predicted"/>
<evidence type="ECO:0000313" key="2">
    <source>
        <dbReference type="EMBL" id="AEK12128.1"/>
    </source>
</evidence>
<sequence length="93" mass="10765">PQSRAEWHEAPRPQLLERDIDPASWTDPKNSGQYVISGLDWWIAGSIYDQRNFAVENQPTFLITIGEKDIENWDELIQMGLANPGHVEKVYDR</sequence>
<feature type="non-terminal residue" evidence="2">
    <location>
        <position position="1"/>
    </location>
</feature>